<proteinExistence type="predicted"/>
<evidence type="ECO:0000313" key="3">
    <source>
        <dbReference type="EMBL" id="ARE86215.1"/>
    </source>
</evidence>
<evidence type="ECO:0000256" key="1">
    <source>
        <dbReference type="SAM" id="Phobius"/>
    </source>
</evidence>
<dbReference type="KEGG" id="cfm:BJL90_08195"/>
<evidence type="ECO:0000313" key="4">
    <source>
        <dbReference type="Proteomes" id="UP000177894"/>
    </source>
</evidence>
<protein>
    <submittedName>
        <fullName evidence="3">Uncharacterized protein</fullName>
    </submittedName>
</protein>
<accession>A0AAC9RIR6</accession>
<feature type="transmembrane region" description="Helical" evidence="1">
    <location>
        <begin position="289"/>
        <end position="307"/>
    </location>
</feature>
<reference evidence="3 5" key="2">
    <citation type="submission" date="2017-03" db="EMBL/GenBank/DDBJ databases">
        <title>Complete sequence of Clostridium formicaceticum DSM 92.</title>
        <authorList>
            <person name="Poehlein A."/>
            <person name="Karl M."/>
            <person name="Bengelsdorf F.R."/>
            <person name="Duerre P."/>
            <person name="Daniel R."/>
        </authorList>
    </citation>
    <scope>NUCLEOTIDE SEQUENCE [LARGE SCALE GENOMIC DNA]</scope>
    <source>
        <strain evidence="3 5">DSM 92</strain>
    </source>
</reference>
<dbReference type="Proteomes" id="UP000192478">
    <property type="component" value="Chromosome"/>
</dbReference>
<keyword evidence="1" id="KW-0812">Transmembrane</keyword>
<dbReference type="RefSeq" id="WP_070966395.1">
    <property type="nucleotide sequence ID" value="NZ_CP017603.1"/>
</dbReference>
<reference evidence="2 4" key="1">
    <citation type="submission" date="2016-10" db="EMBL/GenBank/DDBJ databases">
        <title>Complete Genome Sequence of Acetogen Clostridium formicoaceticum ATCC 27076.</title>
        <authorList>
            <person name="Bao T."/>
            <person name="Cheng C."/>
            <person name="Zhao J."/>
            <person name="Yang S.-T."/>
            <person name="Wang J."/>
            <person name="Wang M."/>
        </authorList>
    </citation>
    <scope>NUCLEOTIDE SEQUENCE [LARGE SCALE GENOMIC DNA]</scope>
    <source>
        <strain evidence="2 4">ATCC 27076</strain>
    </source>
</reference>
<keyword evidence="1" id="KW-0472">Membrane</keyword>
<dbReference type="EMBL" id="CP017603">
    <property type="protein sequence ID" value="AOY75874.1"/>
    <property type="molecule type" value="Genomic_DNA"/>
</dbReference>
<keyword evidence="1" id="KW-1133">Transmembrane helix</keyword>
<evidence type="ECO:0000313" key="5">
    <source>
        <dbReference type="Proteomes" id="UP000192478"/>
    </source>
</evidence>
<dbReference type="EMBL" id="CP020559">
    <property type="protein sequence ID" value="ARE86215.1"/>
    <property type="molecule type" value="Genomic_DNA"/>
</dbReference>
<organism evidence="3 5">
    <name type="scientific">Clostridium formicaceticum</name>
    <dbReference type="NCBI Taxonomy" id="1497"/>
    <lineage>
        <taxon>Bacteria</taxon>
        <taxon>Bacillati</taxon>
        <taxon>Bacillota</taxon>
        <taxon>Clostridia</taxon>
        <taxon>Eubacteriales</taxon>
        <taxon>Clostridiaceae</taxon>
        <taxon>Clostridium</taxon>
    </lineage>
</organism>
<gene>
    <name evidence="2" type="ORF">BJL90_08195</name>
    <name evidence="3" type="ORF">CLFO_05370</name>
</gene>
<feature type="transmembrane region" description="Helical" evidence="1">
    <location>
        <begin position="314"/>
        <end position="333"/>
    </location>
</feature>
<dbReference type="AlphaFoldDB" id="A0AAC9RIR6"/>
<name>A0AAC9RIR6_9CLOT</name>
<dbReference type="Proteomes" id="UP000177894">
    <property type="component" value="Chromosome"/>
</dbReference>
<sequence>MKKRLIIGFFVMLFYLSSMIFSLAFSEGSITIEAGFDGKVKPGVMNPIKLNIQSQEDPFNGELEIKLGEESYFLGVDLERNTKKEFISFLPFDGKDREIQVILYNGGKEEKEVYKIEMLEKEVLLIGLLSRDNRPINYLQSRGNSRLGYDTAMIVNIADKSYFSSDHLRAFDFLVIDQYDTQQLSEEFLQRIRFWIQEGNTLFVKDSNAAASIAGEEINEKNKNHPLAFGKGNIVVLKEPVENIDEYFDLYYPYSRLQQRNNHTDKALDEVERIFASGDLWQRDGYGGVYSYIALLIIYLLLLIAADQYKKEKIFIGILLLSTVVFVVATNFIEFGTKTFAVLEIREGCYVTDIHTFMRFQNSRENTRLKMKGEAIRDYSEGISKVYLDEGSIVFQEKGEQRLYRRATEASETTKIEVHVSAEDVLKGTIENPFSKTLEQAGLLIGDTFIPIGDIKGKERIQLHYKLDHNLSNTSDFKYLSTIFIQGGFNHLQRMLYEYYYYHQDEGLYNMKLIGFSSETERMEQNSKSIKNDKYVMHVLEVDFQKEKEMVYPMGTIKPQTIYEGYVEGVSKREFILEEEENLLIYYNIPRHSKIESIEVQMKLETGNPVIEVFNQATEMWEDIGYLSISPIDNYIFKEPLAIKVSGKTRILLPQIRVLTEEENRDA</sequence>
<evidence type="ECO:0000313" key="2">
    <source>
        <dbReference type="EMBL" id="AOY75874.1"/>
    </source>
</evidence>
<keyword evidence="4" id="KW-1185">Reference proteome</keyword>